<dbReference type="GO" id="GO:0005783">
    <property type="term" value="C:endoplasmic reticulum"/>
    <property type="evidence" value="ECO:0007669"/>
    <property type="project" value="TreeGrafter"/>
</dbReference>
<proteinExistence type="predicted"/>
<keyword evidence="2" id="KW-0479">Metal-binding</keyword>
<evidence type="ECO:0000313" key="10">
    <source>
        <dbReference type="Proteomes" id="UP000243217"/>
    </source>
</evidence>
<organism evidence="9 10">
    <name type="scientific">Thraustotheca clavata</name>
    <dbReference type="NCBI Taxonomy" id="74557"/>
    <lineage>
        <taxon>Eukaryota</taxon>
        <taxon>Sar</taxon>
        <taxon>Stramenopiles</taxon>
        <taxon>Oomycota</taxon>
        <taxon>Saprolegniomycetes</taxon>
        <taxon>Saprolegniales</taxon>
        <taxon>Achlyaceae</taxon>
        <taxon>Thraustotheca</taxon>
    </lineage>
</organism>
<feature type="domain" description="Prolyl 4-hydroxylase alpha subunit" evidence="8">
    <location>
        <begin position="422"/>
        <end position="727"/>
    </location>
</feature>
<comment type="cofactor">
    <cofactor evidence="1">
        <name>L-ascorbate</name>
        <dbReference type="ChEBI" id="CHEBI:38290"/>
    </cofactor>
</comment>
<evidence type="ECO:0000256" key="7">
    <source>
        <dbReference type="SAM" id="Coils"/>
    </source>
</evidence>
<name>A0A1W0A697_9STRA</name>
<dbReference type="OrthoDB" id="420380at2759"/>
<evidence type="ECO:0000259" key="8">
    <source>
        <dbReference type="SMART" id="SM00702"/>
    </source>
</evidence>
<reference evidence="9 10" key="1">
    <citation type="journal article" date="2014" name="Genome Biol. Evol.">
        <title>The secreted proteins of Achlya hypogyna and Thraustotheca clavata identify the ancestral oomycete secretome and reveal gene acquisitions by horizontal gene transfer.</title>
        <authorList>
            <person name="Misner I."/>
            <person name="Blouin N."/>
            <person name="Leonard G."/>
            <person name="Richards T.A."/>
            <person name="Lane C.E."/>
        </authorList>
    </citation>
    <scope>NUCLEOTIDE SEQUENCE [LARGE SCALE GENOMIC DNA]</scope>
    <source>
        <strain evidence="9 10">ATCC 34112</strain>
    </source>
</reference>
<evidence type="ECO:0000256" key="4">
    <source>
        <dbReference type="ARBA" id="ARBA00022964"/>
    </source>
</evidence>
<dbReference type="Proteomes" id="UP000243217">
    <property type="component" value="Unassembled WGS sequence"/>
</dbReference>
<dbReference type="SMART" id="SM00698">
    <property type="entry name" value="MORN"/>
    <property type="match status" value="4"/>
</dbReference>
<evidence type="ECO:0000313" key="9">
    <source>
        <dbReference type="EMBL" id="OQS05814.1"/>
    </source>
</evidence>
<keyword evidence="5" id="KW-0560">Oxidoreductase</keyword>
<dbReference type="InterPro" id="IPR003409">
    <property type="entry name" value="MORN"/>
</dbReference>
<dbReference type="PANTHER" id="PTHR10869">
    <property type="entry name" value="PROLYL 4-HYDROXYLASE ALPHA SUBUNIT"/>
    <property type="match status" value="1"/>
</dbReference>
<dbReference type="GO" id="GO:0004656">
    <property type="term" value="F:procollagen-proline 4-dioxygenase activity"/>
    <property type="evidence" value="ECO:0007669"/>
    <property type="project" value="TreeGrafter"/>
</dbReference>
<sequence length="741" mass="83996">MAATIGILTLPGNTTYYGQLNQERKPHGCGCIYFSNGGYYAGEFDNGQKHGYGVQSYPNGSRYGGSFVNNEREGYGIYLIATGVRYRGQWLQSTQHGIGELMESSCEVKCGLFENNRFSTMLDISEDVLKEIQASMESQQQAILAERAARVNERTAYFQETMTINGWYIQNESDLAAFEEETNRKNEAVNAEWQKNIREIEQDTQEGKTEEATLGETQKQLYLTIQQRRQELARISMYWDIALEKERALTEAKHISAYAIVAYFFYLVYMWTSIEFYPVGQSLLDTPPVPAPEQLCSLSFKVDSGVELSVQKASNVAIAMNQIFVMKNGENSGRFISWTGIGDDNCVLSLAITGAKVLGCDTTEPPKVYNDMGYSLTSWKDVESAKFVHILLHNQVWVWPGIAIGYSWYVDGILMKTLSMSPKVILVTDFLSDEECSAIIGGQELLGPSGIVNHDGKMPQKIRTSSTAFIGNLPVAPVIKQRAAKLARLPSASYVENIQLVRYNPGQWFRQHTDYFQHLTLDADRRAGVSFSHWIKWIQREARSTQLHPSHPLYPSHTPEFELTLAKLLDKSKNEMNEQWRRWLKHQIELQSDYIISSLLDAFNKLDMLVHLRELWEQAVQIPSLKWTSPIEKNYIEPNRHATLFLYLNNLTEGGETVFPYATNSDRASVVPTGMPECSLGLQVKPIKRAGALFYNKKPTGENDPLSTHGGCPPVNDTKWGSNVFMWNVDAMYGSKKWKFW</sequence>
<dbReference type="GO" id="GO:0031418">
    <property type="term" value="F:L-ascorbic acid binding"/>
    <property type="evidence" value="ECO:0007669"/>
    <property type="project" value="InterPro"/>
</dbReference>
<keyword evidence="10" id="KW-1185">Reference proteome</keyword>
<evidence type="ECO:0000256" key="2">
    <source>
        <dbReference type="ARBA" id="ARBA00022723"/>
    </source>
</evidence>
<dbReference type="GO" id="GO:0005506">
    <property type="term" value="F:iron ion binding"/>
    <property type="evidence" value="ECO:0007669"/>
    <property type="project" value="InterPro"/>
</dbReference>
<dbReference type="SUPFAM" id="SSF82185">
    <property type="entry name" value="Histone H3 K4-specific methyltransferase SET7/9 N-terminal domain"/>
    <property type="match status" value="1"/>
</dbReference>
<keyword evidence="3" id="KW-0677">Repeat</keyword>
<evidence type="ECO:0000256" key="3">
    <source>
        <dbReference type="ARBA" id="ARBA00022737"/>
    </source>
</evidence>
<gene>
    <name evidence="9" type="ORF">THRCLA_02101</name>
</gene>
<keyword evidence="6" id="KW-0408">Iron</keyword>
<dbReference type="PANTHER" id="PTHR10869:SF246">
    <property type="entry name" value="TRANSMEMBRANE PROLYL 4-HYDROXYLASE"/>
    <property type="match status" value="1"/>
</dbReference>
<dbReference type="InterPro" id="IPR045054">
    <property type="entry name" value="P4HA-like"/>
</dbReference>
<evidence type="ECO:0000256" key="6">
    <source>
        <dbReference type="ARBA" id="ARBA00023004"/>
    </source>
</evidence>
<accession>A0A1W0A697</accession>
<keyword evidence="7" id="KW-0175">Coiled coil</keyword>
<protein>
    <recommendedName>
        <fullName evidence="8">Prolyl 4-hydroxylase alpha subunit domain-containing protein</fullName>
    </recommendedName>
</protein>
<dbReference type="AlphaFoldDB" id="A0A1W0A697"/>
<dbReference type="STRING" id="74557.A0A1W0A697"/>
<feature type="coiled-coil region" evidence="7">
    <location>
        <begin position="183"/>
        <end position="210"/>
    </location>
</feature>
<keyword evidence="4" id="KW-0223">Dioxygenase</keyword>
<dbReference type="InterPro" id="IPR006620">
    <property type="entry name" value="Pro_4_hyd_alph"/>
</dbReference>
<dbReference type="EMBL" id="JNBS01000413">
    <property type="protein sequence ID" value="OQS05814.1"/>
    <property type="molecule type" value="Genomic_DNA"/>
</dbReference>
<dbReference type="Gene3D" id="2.20.110.10">
    <property type="entry name" value="Histone H3 K4-specific methyltransferase SET7/9 N-terminal domain"/>
    <property type="match status" value="1"/>
</dbReference>
<dbReference type="Pfam" id="PF02493">
    <property type="entry name" value="MORN"/>
    <property type="match status" value="3"/>
</dbReference>
<evidence type="ECO:0000256" key="1">
    <source>
        <dbReference type="ARBA" id="ARBA00001961"/>
    </source>
</evidence>
<evidence type="ECO:0000256" key="5">
    <source>
        <dbReference type="ARBA" id="ARBA00023002"/>
    </source>
</evidence>
<dbReference type="SMART" id="SM00702">
    <property type="entry name" value="P4Hc"/>
    <property type="match status" value="1"/>
</dbReference>
<dbReference type="Gene3D" id="2.60.120.620">
    <property type="entry name" value="q2cbj1_9rhob like domain"/>
    <property type="match status" value="2"/>
</dbReference>
<comment type="caution">
    <text evidence="9">The sequence shown here is derived from an EMBL/GenBank/DDBJ whole genome shotgun (WGS) entry which is preliminary data.</text>
</comment>